<dbReference type="PANTHER" id="PTHR44757">
    <property type="entry name" value="DIGUANYLATE CYCLASE DGCP"/>
    <property type="match status" value="1"/>
</dbReference>
<evidence type="ECO:0000259" key="4">
    <source>
        <dbReference type="PROSITE" id="PS50113"/>
    </source>
</evidence>
<dbReference type="STRING" id="758825.SAMN02982985_01954"/>
<dbReference type="RefSeq" id="WP_245774178.1">
    <property type="nucleotide sequence ID" value="NZ_FOTW01000009.1"/>
</dbReference>
<dbReference type="CDD" id="cd01949">
    <property type="entry name" value="GGDEF"/>
    <property type="match status" value="1"/>
</dbReference>
<dbReference type="NCBIfam" id="TIGR00229">
    <property type="entry name" value="sensory_box"/>
    <property type="match status" value="1"/>
</dbReference>
<accession>A0A1I4LH09</accession>
<dbReference type="PANTHER" id="PTHR44757:SF4">
    <property type="entry name" value="DIGUANYLATE CYCLASE DGCE-RELATED"/>
    <property type="match status" value="1"/>
</dbReference>
<evidence type="ECO:0000256" key="1">
    <source>
        <dbReference type="PROSITE-ProRule" id="PRU00169"/>
    </source>
</evidence>
<dbReference type="InterPro" id="IPR043128">
    <property type="entry name" value="Rev_trsase/Diguanyl_cyclase"/>
</dbReference>
<dbReference type="CDD" id="cd00130">
    <property type="entry name" value="PAS"/>
    <property type="match status" value="1"/>
</dbReference>
<dbReference type="Proteomes" id="UP000199470">
    <property type="component" value="Unassembled WGS sequence"/>
</dbReference>
<gene>
    <name evidence="7" type="ORF">SAMN02982985_01954</name>
</gene>
<keyword evidence="1" id="KW-0597">Phosphoprotein</keyword>
<dbReference type="GO" id="GO:0003824">
    <property type="term" value="F:catalytic activity"/>
    <property type="evidence" value="ECO:0007669"/>
    <property type="project" value="UniProtKB-ARBA"/>
</dbReference>
<feature type="domain" description="PAC" evidence="4">
    <location>
        <begin position="331"/>
        <end position="383"/>
    </location>
</feature>
<dbReference type="SUPFAM" id="SSF55073">
    <property type="entry name" value="Nucleotide cyclase"/>
    <property type="match status" value="1"/>
</dbReference>
<dbReference type="InterPro" id="IPR000160">
    <property type="entry name" value="GGDEF_dom"/>
</dbReference>
<evidence type="ECO:0000313" key="7">
    <source>
        <dbReference type="EMBL" id="SFL90314.1"/>
    </source>
</evidence>
<dbReference type="InterPro" id="IPR001610">
    <property type="entry name" value="PAC"/>
</dbReference>
<evidence type="ECO:0000259" key="3">
    <source>
        <dbReference type="PROSITE" id="PS50112"/>
    </source>
</evidence>
<dbReference type="PROSITE" id="PS50112">
    <property type="entry name" value="PAS"/>
    <property type="match status" value="1"/>
</dbReference>
<dbReference type="SUPFAM" id="SSF55785">
    <property type="entry name" value="PYP-like sensor domain (PAS domain)"/>
    <property type="match status" value="2"/>
</dbReference>
<dbReference type="SUPFAM" id="SSF52172">
    <property type="entry name" value="CheY-like"/>
    <property type="match status" value="1"/>
</dbReference>
<dbReference type="InterPro" id="IPR000700">
    <property type="entry name" value="PAS-assoc_C"/>
</dbReference>
<dbReference type="PROSITE" id="PS50883">
    <property type="entry name" value="EAL"/>
    <property type="match status" value="1"/>
</dbReference>
<evidence type="ECO:0000259" key="2">
    <source>
        <dbReference type="PROSITE" id="PS50110"/>
    </source>
</evidence>
<dbReference type="InterPro" id="IPR000014">
    <property type="entry name" value="PAS"/>
</dbReference>
<dbReference type="NCBIfam" id="TIGR00254">
    <property type="entry name" value="GGDEF"/>
    <property type="match status" value="1"/>
</dbReference>
<dbReference type="GO" id="GO:0006355">
    <property type="term" value="P:regulation of DNA-templated transcription"/>
    <property type="evidence" value="ECO:0007669"/>
    <property type="project" value="InterPro"/>
</dbReference>
<dbReference type="Gene3D" id="3.40.50.2300">
    <property type="match status" value="1"/>
</dbReference>
<dbReference type="Pfam" id="PF00990">
    <property type="entry name" value="GGDEF"/>
    <property type="match status" value="1"/>
</dbReference>
<feature type="modified residue" description="4-aspartylphosphate" evidence="1">
    <location>
        <position position="50"/>
    </location>
</feature>
<dbReference type="PROSITE" id="PS50110">
    <property type="entry name" value="RESPONSE_REGULATORY"/>
    <property type="match status" value="1"/>
</dbReference>
<dbReference type="InterPro" id="IPR029787">
    <property type="entry name" value="Nucleotide_cyclase"/>
</dbReference>
<dbReference type="InterPro" id="IPR035965">
    <property type="entry name" value="PAS-like_dom_sf"/>
</dbReference>
<dbReference type="EMBL" id="FOTW01000009">
    <property type="protein sequence ID" value="SFL90314.1"/>
    <property type="molecule type" value="Genomic_DNA"/>
</dbReference>
<dbReference type="SMART" id="SM00267">
    <property type="entry name" value="GGDEF"/>
    <property type="match status" value="1"/>
</dbReference>
<dbReference type="SMART" id="SM00448">
    <property type="entry name" value="REC"/>
    <property type="match status" value="1"/>
</dbReference>
<organism evidence="7 8">
    <name type="scientific">Rugamonas rubra</name>
    <dbReference type="NCBI Taxonomy" id="758825"/>
    <lineage>
        <taxon>Bacteria</taxon>
        <taxon>Pseudomonadati</taxon>
        <taxon>Pseudomonadota</taxon>
        <taxon>Betaproteobacteria</taxon>
        <taxon>Burkholderiales</taxon>
        <taxon>Oxalobacteraceae</taxon>
        <taxon>Telluria group</taxon>
        <taxon>Rugamonas</taxon>
    </lineage>
</organism>
<dbReference type="CDD" id="cd01948">
    <property type="entry name" value="EAL"/>
    <property type="match status" value="1"/>
</dbReference>
<protein>
    <submittedName>
        <fullName evidence="7">Response regulator receiver modulated diguanylate cyclase/phosphodiesterase with PAS/PAC sensor(S)</fullName>
    </submittedName>
</protein>
<evidence type="ECO:0000259" key="5">
    <source>
        <dbReference type="PROSITE" id="PS50883"/>
    </source>
</evidence>
<dbReference type="InterPro" id="IPR035919">
    <property type="entry name" value="EAL_sf"/>
</dbReference>
<dbReference type="Gene3D" id="3.20.20.450">
    <property type="entry name" value="EAL domain"/>
    <property type="match status" value="1"/>
</dbReference>
<dbReference type="Gene3D" id="3.30.450.20">
    <property type="entry name" value="PAS domain"/>
    <property type="match status" value="2"/>
</dbReference>
<proteinExistence type="predicted"/>
<feature type="domain" description="EAL" evidence="5">
    <location>
        <begin position="557"/>
        <end position="809"/>
    </location>
</feature>
<dbReference type="SUPFAM" id="SSF141868">
    <property type="entry name" value="EAL domain-like"/>
    <property type="match status" value="1"/>
</dbReference>
<dbReference type="InterPro" id="IPR001789">
    <property type="entry name" value="Sig_transdc_resp-reg_receiver"/>
</dbReference>
<sequence length="818" mass="89150">MSILIIDDIASNIKVLRDAVDGLAEVFFATSGSSGLALARHCRPDVVLLDIAMPGMDGYAVCEALKADPVTADCAVIFVTGYHGVEHELTSLQQGGVDYLQKPLDLAVVRARVFNHLKLRMQTRALAQARQDLADVVAHLPAFVSYWDDQHMNRFSNDVAGRWFGVPAASMAGMALPEVVGSANALLIRRRLYMGPLDAAPAFEMSILNADGGVLHTQASVVRRERGKQDSGFLLLITDVSARKHAELALYDEKERMRIMLDSIGDAVIATDRYGCVSFLNPIAEDMTGWSSEEAAGQSIERVMPLIDGDSGAPALNPVRLALSEDRIVGMALDCVLVRRDGRRLMVEDSAAPVRDRHGAQSGAIIVFHDVSEARAMAYKMTHLAQHDALTNLPNRTLLRDRTTQALEQASRQDQHVAMLLIDLDNFKVINSTAGHAVGDTLLQQVAVRLQQALRAGDTICRQGGDEFVVLLGAIDDVEYAGLVARKLLAALAEVFMVDSRRFDLSASIGVSLFPDDSCDQDGLYRHADSAMYRAKQEGKNRFCFFSAELEEKLLVRHALIGELRKAIEDGGLEMHYQPKVDVRVGRVVGLEALIRWRHDGVLVSPASFIPLAEECGLIVPLGQFVLRQVCADLARLVGAQVAVPVSINLAGQQFDDPALAADIAMTLASYDLPSHLLEVEITEGTLIEDVAHSLENLRALSVLGIRTSIDDFGTGYSSLSYLKKFPIDVLKIDQSFVRDMLTDSSDAAIISAIISLASSLRMDLVAEGVEQQAQADRLLAMGCAIMQGYLYSRPLPFEEMLTLLRRETVFGLAPVPA</sequence>
<dbReference type="SMART" id="SM00086">
    <property type="entry name" value="PAC"/>
    <property type="match status" value="2"/>
</dbReference>
<dbReference type="PROSITE" id="PS50113">
    <property type="entry name" value="PAC"/>
    <property type="match status" value="2"/>
</dbReference>
<feature type="domain" description="GGDEF" evidence="6">
    <location>
        <begin position="415"/>
        <end position="548"/>
    </location>
</feature>
<feature type="domain" description="Response regulatory" evidence="2">
    <location>
        <begin position="2"/>
        <end position="117"/>
    </location>
</feature>
<dbReference type="Pfam" id="PF00072">
    <property type="entry name" value="Response_reg"/>
    <property type="match status" value="1"/>
</dbReference>
<dbReference type="FunFam" id="3.30.70.270:FF:000001">
    <property type="entry name" value="Diguanylate cyclase domain protein"/>
    <property type="match status" value="1"/>
</dbReference>
<dbReference type="PROSITE" id="PS50887">
    <property type="entry name" value="GGDEF"/>
    <property type="match status" value="1"/>
</dbReference>
<dbReference type="Pfam" id="PF00563">
    <property type="entry name" value="EAL"/>
    <property type="match status" value="1"/>
</dbReference>
<feature type="domain" description="PAC" evidence="4">
    <location>
        <begin position="201"/>
        <end position="252"/>
    </location>
</feature>
<dbReference type="Pfam" id="PF00989">
    <property type="entry name" value="PAS"/>
    <property type="match status" value="1"/>
</dbReference>
<dbReference type="AlphaFoldDB" id="A0A1I4LH09"/>
<dbReference type="SMART" id="SM00052">
    <property type="entry name" value="EAL"/>
    <property type="match status" value="1"/>
</dbReference>
<evidence type="ECO:0000313" key="8">
    <source>
        <dbReference type="Proteomes" id="UP000199470"/>
    </source>
</evidence>
<dbReference type="InterPro" id="IPR001633">
    <property type="entry name" value="EAL_dom"/>
</dbReference>
<dbReference type="InterPro" id="IPR013767">
    <property type="entry name" value="PAS_fold"/>
</dbReference>
<dbReference type="Gene3D" id="3.30.70.270">
    <property type="match status" value="1"/>
</dbReference>
<name>A0A1I4LH09_9BURK</name>
<dbReference type="InterPro" id="IPR011006">
    <property type="entry name" value="CheY-like_superfamily"/>
</dbReference>
<feature type="domain" description="PAS" evidence="3">
    <location>
        <begin position="253"/>
        <end position="326"/>
    </location>
</feature>
<dbReference type="InterPro" id="IPR052155">
    <property type="entry name" value="Biofilm_reg_signaling"/>
</dbReference>
<reference evidence="7 8" key="1">
    <citation type="submission" date="2016-10" db="EMBL/GenBank/DDBJ databases">
        <authorList>
            <person name="de Groot N.N."/>
        </authorList>
    </citation>
    <scope>NUCLEOTIDE SEQUENCE [LARGE SCALE GENOMIC DNA]</scope>
    <source>
        <strain evidence="7 8">ATCC 43154</strain>
    </source>
</reference>
<dbReference type="GO" id="GO:0000160">
    <property type="term" value="P:phosphorelay signal transduction system"/>
    <property type="evidence" value="ECO:0007669"/>
    <property type="project" value="InterPro"/>
</dbReference>
<keyword evidence="8" id="KW-1185">Reference proteome</keyword>
<dbReference type="SMART" id="SM00091">
    <property type="entry name" value="PAS"/>
    <property type="match status" value="2"/>
</dbReference>
<evidence type="ECO:0000259" key="6">
    <source>
        <dbReference type="PROSITE" id="PS50887"/>
    </source>
</evidence>